<feature type="region of interest" description="Disordered" evidence="1">
    <location>
        <begin position="2699"/>
        <end position="2724"/>
    </location>
</feature>
<dbReference type="OrthoDB" id="10051416at2759"/>
<feature type="region of interest" description="Disordered" evidence="1">
    <location>
        <begin position="1234"/>
        <end position="1256"/>
    </location>
</feature>
<feature type="region of interest" description="Disordered" evidence="1">
    <location>
        <begin position="4629"/>
        <end position="4657"/>
    </location>
</feature>
<feature type="compositionally biased region" description="Basic and acidic residues" evidence="1">
    <location>
        <begin position="3867"/>
        <end position="3888"/>
    </location>
</feature>
<feature type="region of interest" description="Disordered" evidence="1">
    <location>
        <begin position="3047"/>
        <end position="3066"/>
    </location>
</feature>
<feature type="region of interest" description="Disordered" evidence="1">
    <location>
        <begin position="4335"/>
        <end position="4377"/>
    </location>
</feature>
<sequence length="5032" mass="564973">MADSDFDLKRNIVEATDKSSSPSLKVKDIVNSWNITTSIDDVALDMNLIWLLFFLLLLMIWFTYILYYNSRLFGYILTKIVNHIIFPKYLFYDHKSNCRPYFKVGSFSLSAISGKIMFRDVIYVTPDYSVRIQDGWFIFRWWIPYKPKDVRKCDFSHCEARISVLLNGFELHIYNRSQLYSRLEKVFNIYPCKLDDLPEQVSQTNNQSELQTNDELIKAYLWRDFFPVTKFEILSGRLVFGNPLVASTLLFTFEEAHITYTSRPAMSPHDLFTHITKCKAESFKIILAPSPKYLGLIDEPPRFMGDGFVVFQSNSIDFYYYQDEPGIMSPYPEQIELPMGDIVERFTSPAWGLDVKCGKGTDFSYGPWADRQRDSLYNFFYPPDYQPVEVTSKPKPGEKRIFESFEFRLSTLADATIDILFSNKEKETNALHINAGPGSYLEISIPYIAKEDGYATKIVGQILHLEATTILNYRSLVQSETLEFDVSMHYPLIWNAHQTWNCSLIGSKATVSIIYAHKEFFHALIEDWCGKAKPDILQFVPYTWKFNVFLKEFELITIATEHNWIDCSSLLGNENFQVAVCGETFDLSFDLPFVDFLPPQVPIKLWIQGESLEAALYLPECNPHHNIVSILSDFAKLSSLLPHASDSCSPQKVLTTSNLFPSHKKWRNIVKKSNGWFDCWNVPIVALSITYKYHPIPPKASVPRESEITTPEKEEILLEPIRPFSSANVKKCVTPDDFDPATMEPDLIELELEVGPSVMCLYGTLFRMLWDLKENYLGENQAFHDFASNPNQESLSSDRVNASSDVQLKPFDARLYRPLNVTVSVTLHDIHGHIMKSCSEDDPPCPHLYLERLCFEMDKTYQETKLQLILSPVFLKSVDEVNRTEPHLHLKNGYLLMTSLQFRGHAMFSGLNRPLDSETLEYAWLVEVQIGNIIGRLTLPQIHHLMIGLETFAFQVLQEDCSLQPPLPYHKCLHDKIQSECLETDKLNNKLCPYPEDIKYRMVRFSINSIDVCIAETNTAFSLQLYPIRFATCNLHSCHTSTGVTASIDNIILRHFMMLNNSNATFRSSKLQLLNPQLSDKEPNWLEVLNVNIGPLFVDAANLISDVNNYAISQNSFLTMHDAKTKRLWFLWPEETRNRNLMNKCGCVGGCVFFGTNRNGVIFFNTTDQRINLDTLFCRQKNGDINFGESLLNPGEPLLGFDLDNDEEQGSEEDIASLNFQFIDKGNVAAAQPLSPCTKNSSVSNEDSTKSNVNILSSTRPKASKISLFSRQLSSPARSSPFTISTPLSSGNLSDSVSISPSSTAPAHLQNIEIGKPLHQRNRSLSESGTEDAISSFSTGLSNQRPEKKNVEFITNLKCSESTKTEHQTMESRSTLAEPYFSADEGSSSSSNSDSVTLKTAKSNLQAISVVSDDTFKSIQSMTTATALTDMGSMSQQALHKSHTSLRSTYSAPPSNLRQQINCDTQSVSSASFISAVSSQEDIDLAALVDLRNQMEKPIVESPLLMSSYGTHLTHFVCKNWVNTSEESNGGTGALKKSKWIQKFMHSSPAGFSYLKLVKKPSIYNETLTDFSSFQSKFEKVYNCPGCVFSKIKPDDFMTNDVKRDENQKTNKQTESEITKSFEIRSEKLTILIKLSSDTDIRISPLSLDGLRTLVDGLTPTLASLHPLTILNHLSFKCFNKVESKNQLKKEKMLHLGQFKLKAWRTTLEREKNFNRNMNFVTSLGKSKFSENQSSTKDQNVWNRNQSTVTANQYEETKDTKIQMFIQISNINVIVMQASLVEEIIAFSALDNIKDITCVSLLAMNISNIDFDFFRNTKMKRSLHTFVNTNPVPTPPTSAFASFAQYELVSRLFPKKQKKEQTEVEPLIIETHQLLSEELVGVGKVGSFHGQLSRLSNSSTILKEAILTIIPHSQSKVNFKYERIPSLNRGSPSFRRRSSHNRGLFRKQECLEKEWESVFGDLRNDKSSENDEAHPCGFIMFECGLEKISLKAVKNRNEVEKSAKSNCEETLKNIGNDTNLRKGASFVCDVGVIWFNFAAPPKTPITRKIDFTKLDWHLLSTATPSINAWLTVGDRFIVAVKKMSHLNEQRVSSVIASLMTVALEIPGIHISPQSKHMSRKLTPFAKALQEDPSCQLMAVLRRYMKKVTSINEIEENLHPQFLPSLRDLKRGIVALSRQWKNALYMPLLVEQNIKLNQGDKEAYQTGIPLKLLLGESMKPTEEIQIELPLSPDTQDETENDDEKTTLLPEVQNGNTLNEKETGGIINPIHNRPKHKSSNSSSRGDIVVTCTGQTGNIDDGAVSNSSAAKKVSNVAGKSSRGSIAFPLLTNPLESLGTGVNKACGFLFSPNSQNSAMKTRRNESQQSLKSASSLSSIDGNISREPFFTPRGHDSSDYNEENLYIWMTRQQEFVEARNMQTSLVKTSHSKNLDNETKCNTIGSANSDEENPLSKDILSPNATMPPEFAFLPTSMQVADVRTIFEPLFISLDIDHLPEEVENNLAFDQLGPKVSFCGSIALFKVDIVEAENAEEMSRSISKSPINFGKSVKPNLVHSLCSSATNSEASAFVCERLTVDLDLKKDKVVKYPDTKTEAPLTSVTNESVPTNNTDAEEKVPIVIVGPEGGINEVTTVVNFSVNFSHITQRVNLPLLRLLHQFTTMYENIIEARLEMKANRIPEWKDDLHFKQFTDNLIHDIGTLNENETQSATPSTVSCQPPSKAKDETNKDQISISIPGDAESDTTLVEELIPVGPQVPTEVLQPKCWKTMFYLLDLYETTPATKTITERTTVHSLPEAKIQIEEDDDSALKNKGGYEQLKDYAVEMDELPTQGSIHNKGNVGFNIHPSQRKSMMNIMSSDQLKTYTHALIHRELTPLIVFGVVKIHKVSLVAMLSGLKLDGELSAFHLSLTHKEKVRGAALHSKRWKESSLTGQLGQTTISLLEEIPSSLQLVVKMTVGKSQTLISSQNKKGKDTNSAFLTIGPINIDIPQHPVALHGMVTRSSKQLSTTLQELRSSRQASRSSRQFESENITSSFSGAPLNGQQQNNIQQVPKEPLLRERTQTDVADGQRVDRSKLMKPIVVQFSVVLDSFEIGASLLPSLRAQYQIGRITSSGVSGTKAKFVIDIREHSLSFNTLVPASESNLPSSASVSLPPIHVSAEYMEDPLKNGRRKPTLRSESFAEGVVLRKGSFLNALADIGSFEHSLTTDLLNHLLLVQKVFMKEVNEVVQKMSGGDMKMMNTDFSEAEKSGNSSSSTEQNRNYGARKGRYLLFTLHLRLKGIQITATTPTNSALRLETGVMELQLSNRVQNMLTSSRSGPDLHLKLFVKLQVDLNLALGQLIKNALFEEAEPEFQQLAYFKTRIVMRNALQDAHVSSSSSNTEDKEAVLITLKRPLLYIQPVALDKAVLVWLNYKNAYEFWNEQRANLNKEVVNATQQVFEKVPPIPQFSTQTLGTLFLQLTVDDFGICLPISNPSLFQSSGAFGSKMNYDSELKSALVVTLENTRVSACSSGSLVSKAKFTGLCFRFADDFETSLDDWKPDPNDPSVMNICVVSEGTYEICSRTTTSHQTLGSSVSGGSDAKWFLNVSWKMEGFDIHVDTSIGKQFSALFKTLTALTGDEDEIDTADYSSVVDDVNPVSKETDEENVAPKNFTSPISGGDSKNITSTRKGSLFRDLSIDAKKRSRLIEKELNEQAKIINDLRQLGASQSTIEQEIKRLHELESAVFQDFKRDVIKKLRRQSLKKSSFREKIPFAKSKMKNDLHAATPEESFDIDEQFDPMQVICSQRGSLSQESEDLSPLSPEPHKRSISLDMKSEKIAENDEVDGSVPNQRADSITSVSGQKSAVQEPNIDFELDIQVFFSSGKCVFHTRDTSKEKDEETSRKNGLPKERSFIGNPFDQIPPSPSATSNHKHFKQGGSIHRHSVSGLKGNLSSSRLRYTISSGPGLQNLFDHTIFLIPGLDIKLHYNSKTAIINQPSVSIQNSTLGPNFQPRSKENDTQNTSLSMKKVGAKKAACYAWMVLHSIPEETVITPHILDFLEQALEPIPIQTSPVTKTPSPTTDLNQINGNVNDIEVPKPEIITSAPAQYAVYGSFPVDVIVYLHVQPSVLRFSCLPVSRVECLLQLPSVDLVFSSKRHQDELMDITCGFSPKPPIPHSTGPSKQSAKTGHRRTGSDFRHHQQYQSEAYISGLSVTGCLADFSLYIFHPYGGQKKTAGTTLNVSSASSEGTIGSPQSKSLSDRKDSLSLQVEFVKINISRSRKLLLSSEQHPSSKLNVSQDKQLHTVSIKFSALMDIGSASFKYDMRRLTEILAFPKAWYRKALWKRMFLGDQTMSGVFSDQEDVKDDGSLSSSSDESKSDDLLSLKPLTQTPSPNVNKPTGIKRQETLNRESLWLNLQDIGKSKSNVKYSGISSTESSLQQQRQLMNAPWETLILFGINLSKLNVHMNMGNVMGNTTWLTRGFRSEGRISIDSSGHKSFNVGLGLDGTSLDAKGGIVGGIIELSQIQTRVKVKENYGCEPNHVISLRFDALEKRLDYMGTSILMLRWSDLDLTLRDEWKIDCGLKQEVFEHPTKRPALIFIHCVLHWDQIQVMISKSTTPDIMKIIARLEEFFSQQFHSSKRVFSSLQPSKSFSRQSIKSRNAKTKTQPNATSTSNTTNTDSNMFANEVRHHRHWQRVLRLVSGVRISTLSHSLPAHGTILGGTFELCGRHISLACFYGVNFRSKSWGLFSMRQPNISFATEAQDIINESGENDTHIVQNFSFSLGRKSDDGLDFCAQHSSMANISRISRSVMFPPQFRQMHEWFQYAFSISELDEVNRFPVIEFERTGDALSTTSPVMSDSSSRRISVSPKSSEFHHNQEIIFALPSFQMELKTEHLQSPRTPSPKDKKPTVDCTFVTDFDDHIYVAVDAEAYFFLHELITSYIKEKDNNYSKTQSPAASERNAKSTKAETPPRDVFEKDFREFLCHTWHLEPTVRLLSWAGKNIEPYGVDYILQRLGFNQARTTIPKWTQRGAMDPLDKILSLCMFHVISAIKLQ</sequence>
<keyword evidence="7" id="KW-1185">Reference proteome</keyword>
<accession>A0A3S3P9V8</accession>
<feature type="compositionally biased region" description="Polar residues" evidence="1">
    <location>
        <begin position="3647"/>
        <end position="3661"/>
    </location>
</feature>
<dbReference type="Pfam" id="PF25040">
    <property type="entry name" value="BLTP1_C"/>
    <property type="match status" value="3"/>
</dbReference>
<dbReference type="EMBL" id="NCKU01001896">
    <property type="protein sequence ID" value="RWS10976.1"/>
    <property type="molecule type" value="Genomic_DNA"/>
</dbReference>
<dbReference type="PANTHER" id="PTHR31640">
    <property type="entry name" value="TRANSMEMBRANE PROTEIN KIAA1109"/>
    <property type="match status" value="1"/>
</dbReference>
<feature type="compositionally biased region" description="Low complexity" evidence="1">
    <location>
        <begin position="2362"/>
        <end position="2374"/>
    </location>
</feature>
<feature type="region of interest" description="Disordered" evidence="1">
    <location>
        <begin position="1322"/>
        <end position="1347"/>
    </location>
</feature>
<evidence type="ECO:0000313" key="4">
    <source>
        <dbReference type="EMBL" id="RWS10976.1"/>
    </source>
</evidence>
<feature type="region of interest" description="Disordered" evidence="1">
    <location>
        <begin position="4146"/>
        <end position="4172"/>
    </location>
</feature>
<name>A0A3S3P9V8_9ACAR</name>
<evidence type="ECO:0000259" key="3">
    <source>
        <dbReference type="SMART" id="SM01220"/>
    </source>
</evidence>
<feature type="compositionally biased region" description="Polar residues" evidence="1">
    <location>
        <begin position="4364"/>
        <end position="4373"/>
    </location>
</feature>
<keyword evidence="2" id="KW-0812">Transmembrane</keyword>
<evidence type="ECO:0000256" key="1">
    <source>
        <dbReference type="SAM" id="MobiDB-lite"/>
    </source>
</evidence>
<feature type="compositionally biased region" description="Basic and acidic residues" evidence="1">
    <location>
        <begin position="3051"/>
        <end position="3066"/>
    </location>
</feature>
<feature type="compositionally biased region" description="Polar residues" evidence="1">
    <location>
        <begin position="1235"/>
        <end position="1256"/>
    </location>
</feature>
<feature type="region of interest" description="Disordered" evidence="1">
    <location>
        <begin position="3635"/>
        <end position="3661"/>
    </location>
</feature>
<feature type="domain" description="Bridge-like lipid transfer protein family member 1 C-terminal" evidence="3">
    <location>
        <begin position="4409"/>
        <end position="5028"/>
    </location>
</feature>
<feature type="region of interest" description="Disordered" evidence="1">
    <location>
        <begin position="3867"/>
        <end position="3921"/>
    </location>
</feature>
<protein>
    <recommendedName>
        <fullName evidence="3">Bridge-like lipid transfer protein family member 1 C-terminal domain-containing protein</fullName>
    </recommendedName>
</protein>
<feature type="compositionally biased region" description="Polar residues" evidence="1">
    <location>
        <begin position="4218"/>
        <end position="4230"/>
    </location>
</feature>
<evidence type="ECO:0000313" key="6">
    <source>
        <dbReference type="EMBL" id="RWS13557.1"/>
    </source>
</evidence>
<evidence type="ECO:0000313" key="7">
    <source>
        <dbReference type="Proteomes" id="UP000285301"/>
    </source>
</evidence>
<dbReference type="SMART" id="SM01220">
    <property type="entry name" value="FSA_C"/>
    <property type="match status" value="1"/>
</dbReference>
<dbReference type="InterPro" id="IPR033616">
    <property type="entry name" value="BLTP1"/>
</dbReference>
<dbReference type="EMBL" id="NCKU01000950">
    <property type="protein sequence ID" value="RWS13557.1"/>
    <property type="molecule type" value="Genomic_DNA"/>
</dbReference>
<feature type="transmembrane region" description="Helical" evidence="2">
    <location>
        <begin position="48"/>
        <end position="67"/>
    </location>
</feature>
<organism evidence="4 7">
    <name type="scientific">Dinothrombium tinctorium</name>
    <dbReference type="NCBI Taxonomy" id="1965070"/>
    <lineage>
        <taxon>Eukaryota</taxon>
        <taxon>Metazoa</taxon>
        <taxon>Ecdysozoa</taxon>
        <taxon>Arthropoda</taxon>
        <taxon>Chelicerata</taxon>
        <taxon>Arachnida</taxon>
        <taxon>Acari</taxon>
        <taxon>Acariformes</taxon>
        <taxon>Trombidiformes</taxon>
        <taxon>Prostigmata</taxon>
        <taxon>Anystina</taxon>
        <taxon>Parasitengona</taxon>
        <taxon>Trombidioidea</taxon>
        <taxon>Trombidiidae</taxon>
        <taxon>Dinothrombium</taxon>
    </lineage>
</organism>
<dbReference type="GO" id="GO:0098793">
    <property type="term" value="C:presynapse"/>
    <property type="evidence" value="ECO:0007669"/>
    <property type="project" value="GOC"/>
</dbReference>
<feature type="compositionally biased region" description="Basic and acidic residues" evidence="1">
    <location>
        <begin position="4938"/>
        <end position="4948"/>
    </location>
</feature>
<feature type="compositionally biased region" description="Polar residues" evidence="1">
    <location>
        <begin position="4629"/>
        <end position="4646"/>
    </location>
</feature>
<feature type="region of interest" description="Disordered" evidence="1">
    <location>
        <begin position="3002"/>
        <end position="3041"/>
    </location>
</feature>
<feature type="region of interest" description="Disordered" evidence="1">
    <location>
        <begin position="1276"/>
        <end position="1302"/>
    </location>
</feature>
<reference evidence="4 7" key="1">
    <citation type="journal article" date="2018" name="Gigascience">
        <title>Genomes of trombidid mites reveal novel predicted allergens and laterally-transferred genes associated with secondary metabolism.</title>
        <authorList>
            <person name="Dong X."/>
            <person name="Chaisiri K."/>
            <person name="Xia D."/>
            <person name="Armstrong S.D."/>
            <person name="Fang Y."/>
            <person name="Donnelly M.J."/>
            <person name="Kadowaki T."/>
            <person name="McGarry J.W."/>
            <person name="Darby A.C."/>
            <person name="Makepeace B.L."/>
        </authorList>
    </citation>
    <scope>NUCLEOTIDE SEQUENCE [LARGE SCALE GENOMIC DNA]</scope>
    <source>
        <strain evidence="4">UoL-WK</strain>
    </source>
</reference>
<feature type="region of interest" description="Disordered" evidence="1">
    <location>
        <begin position="2254"/>
        <end position="2283"/>
    </location>
</feature>
<gene>
    <name evidence="5" type="ORF">B4U79_00025</name>
    <name evidence="4" type="ORF">B4U79_03781</name>
    <name evidence="6" type="ORF">B4U79_15895</name>
</gene>
<dbReference type="InterPro" id="IPR047104">
    <property type="entry name" value="BLTP1_N"/>
</dbReference>
<dbReference type="Pfam" id="PF25039">
    <property type="entry name" value="BLTP1_M"/>
    <property type="match status" value="2"/>
</dbReference>
<keyword evidence="2" id="KW-1133">Transmembrane helix</keyword>
<feature type="compositionally biased region" description="Polar residues" evidence="1">
    <location>
        <begin position="1323"/>
        <end position="1344"/>
    </location>
</feature>
<dbReference type="GO" id="GO:0048488">
    <property type="term" value="P:synaptic vesicle endocytosis"/>
    <property type="evidence" value="ECO:0007669"/>
    <property type="project" value="TreeGrafter"/>
</dbReference>
<evidence type="ECO:0000313" key="5">
    <source>
        <dbReference type="EMBL" id="RWS11729.1"/>
    </source>
</evidence>
<proteinExistence type="predicted"/>
<evidence type="ECO:0000256" key="2">
    <source>
        <dbReference type="SAM" id="Phobius"/>
    </source>
</evidence>
<feature type="region of interest" description="Disordered" evidence="1">
    <location>
        <begin position="4218"/>
        <end position="4237"/>
    </location>
</feature>
<dbReference type="EMBL" id="NCKU01001590">
    <property type="protein sequence ID" value="RWS11729.1"/>
    <property type="molecule type" value="Genomic_DNA"/>
</dbReference>
<feature type="compositionally biased region" description="Low complexity" evidence="1">
    <location>
        <begin position="3007"/>
        <end position="3025"/>
    </location>
</feature>
<dbReference type="Proteomes" id="UP000285301">
    <property type="component" value="Unassembled WGS sequence"/>
</dbReference>
<feature type="compositionally biased region" description="Basic residues" evidence="1">
    <location>
        <begin position="3906"/>
        <end position="3920"/>
    </location>
</feature>
<feature type="region of interest" description="Disordered" evidence="1">
    <location>
        <begin position="4927"/>
        <end position="4948"/>
    </location>
</feature>
<dbReference type="Pfam" id="PF20413">
    <property type="entry name" value="BLTP1_N"/>
    <property type="match status" value="1"/>
</dbReference>
<dbReference type="PANTHER" id="PTHR31640:SF1">
    <property type="entry name" value="BRIDGE-LIKE LIPID TRANSFER PROTEIN FAMILY MEMBER 1"/>
    <property type="match status" value="1"/>
</dbReference>
<reference evidence="4" key="2">
    <citation type="submission" date="2018-11" db="EMBL/GenBank/DDBJ databases">
        <title>Trombidioid mite genomics.</title>
        <authorList>
            <person name="Dong X."/>
        </authorList>
    </citation>
    <scope>NUCLEOTIDE SEQUENCE</scope>
    <source>
        <strain evidence="4">UoL-WK</strain>
    </source>
</reference>
<keyword evidence="2" id="KW-0472">Membrane</keyword>
<dbReference type="InterPro" id="IPR056742">
    <property type="entry name" value="BLTP1_C"/>
</dbReference>
<comment type="caution">
    <text evidence="4">The sequence shown here is derived from an EMBL/GenBank/DDBJ whole genome shotgun (WGS) entry which is preliminary data.</text>
</comment>
<feature type="region of interest" description="Disordered" evidence="1">
    <location>
        <begin position="3784"/>
        <end position="3841"/>
    </location>
</feature>
<feature type="compositionally biased region" description="Polar residues" evidence="1">
    <location>
        <begin position="2699"/>
        <end position="2714"/>
    </location>
</feature>
<feature type="compositionally biased region" description="Low complexity" evidence="1">
    <location>
        <begin position="4647"/>
        <end position="4657"/>
    </location>
</feature>
<dbReference type="InterPro" id="IPR056741">
    <property type="entry name" value="BLTP1_M"/>
</dbReference>
<feature type="region of interest" description="Disordered" evidence="1">
    <location>
        <begin position="2352"/>
        <end position="2391"/>
    </location>
</feature>
<feature type="compositionally biased region" description="Polar residues" evidence="1">
    <location>
        <begin position="3026"/>
        <end position="3041"/>
    </location>
</feature>
<dbReference type="STRING" id="1965070.A0A3S3P9V8"/>
<feature type="compositionally biased region" description="Polar residues" evidence="1">
    <location>
        <begin position="3824"/>
        <end position="3841"/>
    </location>
</feature>